<name>A0AAV5TXT4_9BILA</name>
<organism evidence="3 4">
    <name type="scientific">Pristionchus entomophagus</name>
    <dbReference type="NCBI Taxonomy" id="358040"/>
    <lineage>
        <taxon>Eukaryota</taxon>
        <taxon>Metazoa</taxon>
        <taxon>Ecdysozoa</taxon>
        <taxon>Nematoda</taxon>
        <taxon>Chromadorea</taxon>
        <taxon>Rhabditida</taxon>
        <taxon>Rhabditina</taxon>
        <taxon>Diplogasteromorpha</taxon>
        <taxon>Diplogasteroidea</taxon>
        <taxon>Neodiplogasteridae</taxon>
        <taxon>Pristionchus</taxon>
    </lineage>
</organism>
<feature type="signal peptide" evidence="2">
    <location>
        <begin position="1"/>
        <end position="19"/>
    </location>
</feature>
<proteinExistence type="predicted"/>
<dbReference type="Proteomes" id="UP001432027">
    <property type="component" value="Unassembled WGS sequence"/>
</dbReference>
<gene>
    <name evidence="3" type="ORF">PENTCL1PPCAC_21182</name>
</gene>
<dbReference type="AlphaFoldDB" id="A0AAV5TXT4"/>
<feature type="compositionally biased region" description="Low complexity" evidence="1">
    <location>
        <begin position="408"/>
        <end position="422"/>
    </location>
</feature>
<feature type="compositionally biased region" description="Basic and acidic residues" evidence="1">
    <location>
        <begin position="426"/>
        <end position="440"/>
    </location>
</feature>
<keyword evidence="2" id="KW-0732">Signal</keyword>
<keyword evidence="4" id="KW-1185">Reference proteome</keyword>
<reference evidence="3" key="1">
    <citation type="submission" date="2023-10" db="EMBL/GenBank/DDBJ databases">
        <title>Genome assembly of Pristionchus species.</title>
        <authorList>
            <person name="Yoshida K."/>
            <person name="Sommer R.J."/>
        </authorList>
    </citation>
    <scope>NUCLEOTIDE SEQUENCE</scope>
    <source>
        <strain evidence="3">RS0144</strain>
    </source>
</reference>
<evidence type="ECO:0000256" key="1">
    <source>
        <dbReference type="SAM" id="MobiDB-lite"/>
    </source>
</evidence>
<comment type="caution">
    <text evidence="3">The sequence shown here is derived from an EMBL/GenBank/DDBJ whole genome shotgun (WGS) entry which is preliminary data.</text>
</comment>
<evidence type="ECO:0000256" key="2">
    <source>
        <dbReference type="SAM" id="SignalP"/>
    </source>
</evidence>
<sequence length="502" mass="54630">MSLTRVIVCFLAVFALTEAFVEFEKSRLYDEKDFEGQATITMSNYCGQGCRIFVSVPDSSSDIARNILIDDNTSQKSLFDANTKGEDGQKIPYTVQNAGVHFVNHNDGLISAPILVWVVRTDALNIDNDSVEVYDADDTIRNGLPAGIITILDAEPFVVNIITAGPGFPFEAITAGFDAIGNDDKCTRVIQEDAASYQDLHGAEVRSPLITFVFNSGETEVQLQAQKTEELSYDLTRTLFVTSPGYIGCDVKEGQPLDGGSHTKTYRSSTYAAANIVYNILSDDPVSITISADLNTDQDHAVEIIVDNEAPVKWAGINSSPSDNFLAKDLIISWTRNDADLDQYFLIRVQADIEPIKTTTAEPEPEPVKTTTVEPEPEPLKTTTTGPEPEPVKTTTSDPDPEPEKTTTVETEPEPVKTTTAETEPEPERTTTEEPEHTENTKLTTALPPSRRTQPTTTFHPRPTAYVSTAETSTSTTPPTTTSGAAYGSILLSIALAAMVFI</sequence>
<dbReference type="EMBL" id="BTSX01000005">
    <property type="protein sequence ID" value="GMS99007.1"/>
    <property type="molecule type" value="Genomic_DNA"/>
</dbReference>
<feature type="region of interest" description="Disordered" evidence="1">
    <location>
        <begin position="357"/>
        <end position="480"/>
    </location>
</feature>
<accession>A0AAV5TXT4</accession>
<evidence type="ECO:0000313" key="4">
    <source>
        <dbReference type="Proteomes" id="UP001432027"/>
    </source>
</evidence>
<evidence type="ECO:0000313" key="3">
    <source>
        <dbReference type="EMBL" id="GMS99007.1"/>
    </source>
</evidence>
<protein>
    <submittedName>
        <fullName evidence="3">Uncharacterized protein</fullName>
    </submittedName>
</protein>
<feature type="chain" id="PRO_5043338508" evidence="2">
    <location>
        <begin position="20"/>
        <end position="502"/>
    </location>
</feature>
<feature type="compositionally biased region" description="Low complexity" evidence="1">
    <location>
        <begin position="464"/>
        <end position="480"/>
    </location>
</feature>
<feature type="compositionally biased region" description="Low complexity" evidence="1">
    <location>
        <begin position="357"/>
        <end position="398"/>
    </location>
</feature>